<protein>
    <recommendedName>
        <fullName evidence="3">DUF488 domain-containing protein</fullName>
    </recommendedName>
</protein>
<accession>A0ABW0S9I7</accession>
<reference evidence="2" key="1">
    <citation type="journal article" date="2019" name="Int. J. Syst. Evol. Microbiol.">
        <title>The Global Catalogue of Microorganisms (GCM) 10K type strain sequencing project: providing services to taxonomists for standard genome sequencing and annotation.</title>
        <authorList>
            <consortium name="The Broad Institute Genomics Platform"/>
            <consortium name="The Broad Institute Genome Sequencing Center for Infectious Disease"/>
            <person name="Wu L."/>
            <person name="Ma J."/>
        </authorList>
    </citation>
    <scope>NUCLEOTIDE SEQUENCE [LARGE SCALE GENOMIC DNA]</scope>
    <source>
        <strain evidence="2">KACC 11588</strain>
    </source>
</reference>
<evidence type="ECO:0000313" key="2">
    <source>
        <dbReference type="Proteomes" id="UP001596056"/>
    </source>
</evidence>
<evidence type="ECO:0000313" key="1">
    <source>
        <dbReference type="EMBL" id="MFC5565577.1"/>
    </source>
</evidence>
<name>A0ABW0S9I7_9RHOB</name>
<organism evidence="1 2">
    <name type="scientific">Rubellimicrobium aerolatum</name>
    <dbReference type="NCBI Taxonomy" id="490979"/>
    <lineage>
        <taxon>Bacteria</taxon>
        <taxon>Pseudomonadati</taxon>
        <taxon>Pseudomonadota</taxon>
        <taxon>Alphaproteobacteria</taxon>
        <taxon>Rhodobacterales</taxon>
        <taxon>Roseobacteraceae</taxon>
        <taxon>Rubellimicrobium</taxon>
    </lineage>
</organism>
<evidence type="ECO:0008006" key="3">
    <source>
        <dbReference type="Google" id="ProtNLM"/>
    </source>
</evidence>
<dbReference type="EMBL" id="JBHSNA010000002">
    <property type="protein sequence ID" value="MFC5565577.1"/>
    <property type="molecule type" value="Genomic_DNA"/>
</dbReference>
<comment type="caution">
    <text evidence="1">The sequence shown here is derived from an EMBL/GenBank/DDBJ whole genome shotgun (WGS) entry which is preliminary data.</text>
</comment>
<dbReference type="Proteomes" id="UP001596056">
    <property type="component" value="Unassembled WGS sequence"/>
</dbReference>
<gene>
    <name evidence="1" type="ORF">ACFPOC_03990</name>
</gene>
<keyword evidence="2" id="KW-1185">Reference proteome</keyword>
<dbReference type="RefSeq" id="WP_209838088.1">
    <property type="nucleotide sequence ID" value="NZ_JAGGJP010000002.1"/>
</dbReference>
<sequence>MILSTIGYEAATLPEVIARLRDAGVALVLDVRAVAAFRLNWPPFRPGTWA</sequence>
<proteinExistence type="predicted"/>